<feature type="non-terminal residue" evidence="1">
    <location>
        <position position="57"/>
    </location>
</feature>
<dbReference type="EMBL" id="BART01001966">
    <property type="protein sequence ID" value="GAG74184.1"/>
    <property type="molecule type" value="Genomic_DNA"/>
</dbReference>
<organism evidence="1">
    <name type="scientific">marine sediment metagenome</name>
    <dbReference type="NCBI Taxonomy" id="412755"/>
    <lineage>
        <taxon>unclassified sequences</taxon>
        <taxon>metagenomes</taxon>
        <taxon>ecological metagenomes</taxon>
    </lineage>
</organism>
<dbReference type="AlphaFoldDB" id="X0ZXC1"/>
<accession>X0ZXC1</accession>
<gene>
    <name evidence="1" type="ORF">S01H4_06396</name>
</gene>
<sequence length="57" mass="6902">MYLSYSPFIKENKKPKKISRFLETTLNKRLVEILGEDIREKLKVMENPMLQAEYRIK</sequence>
<protein>
    <submittedName>
        <fullName evidence="1">Uncharacterized protein</fullName>
    </submittedName>
</protein>
<proteinExistence type="predicted"/>
<reference evidence="1" key="1">
    <citation type="journal article" date="2014" name="Front. Microbiol.">
        <title>High frequency of phylogenetically diverse reductive dehalogenase-homologous genes in deep subseafloor sedimentary metagenomes.</title>
        <authorList>
            <person name="Kawai M."/>
            <person name="Futagami T."/>
            <person name="Toyoda A."/>
            <person name="Takaki Y."/>
            <person name="Nishi S."/>
            <person name="Hori S."/>
            <person name="Arai W."/>
            <person name="Tsubouchi T."/>
            <person name="Morono Y."/>
            <person name="Uchiyama I."/>
            <person name="Ito T."/>
            <person name="Fujiyama A."/>
            <person name="Inagaki F."/>
            <person name="Takami H."/>
        </authorList>
    </citation>
    <scope>NUCLEOTIDE SEQUENCE</scope>
    <source>
        <strain evidence="1">Expedition CK06-06</strain>
    </source>
</reference>
<evidence type="ECO:0000313" key="1">
    <source>
        <dbReference type="EMBL" id="GAG74184.1"/>
    </source>
</evidence>
<name>X0ZXC1_9ZZZZ</name>
<comment type="caution">
    <text evidence="1">The sequence shown here is derived from an EMBL/GenBank/DDBJ whole genome shotgun (WGS) entry which is preliminary data.</text>
</comment>